<accession>A0A4P8YKQ5</accession>
<sequence length="231" mass="25943">MQILKVIALLMEYPDEQLWQSGEELMPLVAQEAPRLTGFVDELLAAPLLDQQAAWGEVFDRGCSTSLMLFEHVHAESRDRGQAMVDLMAQYEEAGLQLDCRELPDYLPMYLEYLSTRSPAEARQGLLDIAPILALLGGRLKEREAPWSQLFDALLEICGSPLRSDSVTKQVAGEKRDDTPEAMDAVWEEEQVKFIDDAASSCDSSPQQQYQRRFSQEAAPQYLDLSSGGRK</sequence>
<dbReference type="KEGG" id="izh:FEM41_17820"/>
<dbReference type="OrthoDB" id="8478585at2"/>
<dbReference type="GO" id="GO:0016530">
    <property type="term" value="F:metallochaperone activity"/>
    <property type="evidence" value="ECO:0007669"/>
    <property type="project" value="TreeGrafter"/>
</dbReference>
<feature type="compositionally biased region" description="Polar residues" evidence="2">
    <location>
        <begin position="201"/>
        <end position="213"/>
    </location>
</feature>
<dbReference type="EMBL" id="CP040428">
    <property type="protein sequence ID" value="QCT21371.1"/>
    <property type="molecule type" value="Genomic_DNA"/>
</dbReference>
<dbReference type="InterPro" id="IPR003765">
    <property type="entry name" value="NO3_reductase_chaperone_NarJ"/>
</dbReference>
<proteinExistence type="predicted"/>
<dbReference type="Pfam" id="PF02613">
    <property type="entry name" value="Nitrate_red_del"/>
    <property type="match status" value="1"/>
</dbReference>
<evidence type="ECO:0000256" key="1">
    <source>
        <dbReference type="ARBA" id="ARBA00023063"/>
    </source>
</evidence>
<feature type="region of interest" description="Disordered" evidence="2">
    <location>
        <begin position="199"/>
        <end position="231"/>
    </location>
</feature>
<dbReference type="PANTHER" id="PTHR43680">
    <property type="entry name" value="NITRATE REDUCTASE MOLYBDENUM COFACTOR ASSEMBLY CHAPERONE"/>
    <property type="match status" value="1"/>
</dbReference>
<dbReference type="NCBIfam" id="TIGR00684">
    <property type="entry name" value="narJ"/>
    <property type="match status" value="1"/>
</dbReference>
<evidence type="ECO:0000313" key="3">
    <source>
        <dbReference type="EMBL" id="QCT21371.1"/>
    </source>
</evidence>
<keyword evidence="1" id="KW-0534">Nitrate assimilation</keyword>
<evidence type="ECO:0000313" key="4">
    <source>
        <dbReference type="Proteomes" id="UP000302163"/>
    </source>
</evidence>
<gene>
    <name evidence="3" type="primary">narJ</name>
    <name evidence="3" type="ORF">FEM41_17820</name>
</gene>
<protein>
    <submittedName>
        <fullName evidence="3">Nitrate reductase molybdenum cofactor assembly chaperone</fullName>
    </submittedName>
</protein>
<dbReference type="InterPro" id="IPR020945">
    <property type="entry name" value="DMSO/NO3_reduct_chaperone"/>
</dbReference>
<keyword evidence="4" id="KW-1185">Reference proteome</keyword>
<dbReference type="AlphaFoldDB" id="A0A4P8YKQ5"/>
<dbReference type="PANTHER" id="PTHR43680:SF4">
    <property type="entry name" value="NITRATE REDUCTASE MOLYBDENUM COFACTOR ASSEMBLY CHAPERONE NARW-RELATED"/>
    <property type="match status" value="1"/>
</dbReference>
<dbReference type="Proteomes" id="UP000302163">
    <property type="component" value="Chromosome"/>
</dbReference>
<dbReference type="InterPro" id="IPR036411">
    <property type="entry name" value="TorD-like_sf"/>
</dbReference>
<dbReference type="RefSeq" id="WP_138097527.1">
    <property type="nucleotide sequence ID" value="NZ_CP040428.1"/>
</dbReference>
<name>A0A4P8YKQ5_9ENTR</name>
<evidence type="ECO:0000256" key="2">
    <source>
        <dbReference type="SAM" id="MobiDB-lite"/>
    </source>
</evidence>
<organism evidence="3 4">
    <name type="scientific">Jejubacter calystegiae</name>
    <dbReference type="NCBI Taxonomy" id="2579935"/>
    <lineage>
        <taxon>Bacteria</taxon>
        <taxon>Pseudomonadati</taxon>
        <taxon>Pseudomonadota</taxon>
        <taxon>Gammaproteobacteria</taxon>
        <taxon>Enterobacterales</taxon>
        <taxon>Enterobacteriaceae</taxon>
        <taxon>Jejubacter</taxon>
    </lineage>
</organism>
<dbReference type="SUPFAM" id="SSF89155">
    <property type="entry name" value="TorD-like"/>
    <property type="match status" value="1"/>
</dbReference>
<reference evidence="3 4" key="1">
    <citation type="submission" date="2019-05" db="EMBL/GenBank/DDBJ databases">
        <title>Complete genome sequence of Izhakiella calystegiae KSNA2, an endophyte isolated from beach morning glory (Calystegia soldanella).</title>
        <authorList>
            <person name="Jiang L."/>
            <person name="Jeong J.C."/>
            <person name="Kim C.Y."/>
            <person name="Kim D.H."/>
            <person name="Kim S.W."/>
            <person name="Lee j."/>
        </authorList>
    </citation>
    <scope>NUCLEOTIDE SEQUENCE [LARGE SCALE GENOMIC DNA]</scope>
    <source>
        <strain evidence="3 4">KSNA2</strain>
    </source>
</reference>
<dbReference type="GO" id="GO:0042128">
    <property type="term" value="P:nitrate assimilation"/>
    <property type="evidence" value="ECO:0007669"/>
    <property type="project" value="UniProtKB-KW"/>
</dbReference>
<dbReference type="GO" id="GO:0051131">
    <property type="term" value="P:chaperone-mediated protein complex assembly"/>
    <property type="evidence" value="ECO:0007669"/>
    <property type="project" value="InterPro"/>
</dbReference>
<dbReference type="GO" id="GO:0051082">
    <property type="term" value="F:unfolded protein binding"/>
    <property type="evidence" value="ECO:0007669"/>
    <property type="project" value="InterPro"/>
</dbReference>